<dbReference type="EMBL" id="CADCTQ010000512">
    <property type="protein sequence ID" value="CAA9310861.1"/>
    <property type="molecule type" value="Genomic_DNA"/>
</dbReference>
<sequence>MSPKSYMHPGFGPDFFKAVAVCSGLSALTTLGLIFLPRTYAAPAGLEEEVALRLNGFYQLRSLVYYVHPFLVLTAAWGVVARKFRESTGAVTTGFLFFGCWGFAEALQQALSLVALNLNWREGYARTADEATREMFRTHLLGFEAVWDALYLLLLTGFAMAHILYGIATWPGSGLERVISWGFFLGAGLTLLILSANFGGPAVPRGLTMWLYPTIQPLFRVLLGIWLWPQKGAKTYL</sequence>
<protein>
    <recommendedName>
        <fullName evidence="3">DUF4386 domain-containing protein</fullName>
    </recommendedName>
</protein>
<keyword evidence="1" id="KW-1133">Transmembrane helix</keyword>
<feature type="transmembrane region" description="Helical" evidence="1">
    <location>
        <begin position="179"/>
        <end position="198"/>
    </location>
</feature>
<keyword evidence="1" id="KW-0812">Transmembrane</keyword>
<gene>
    <name evidence="2" type="ORF">AVDCRST_MAG56-6210</name>
</gene>
<feature type="transmembrane region" description="Helical" evidence="1">
    <location>
        <begin position="65"/>
        <end position="82"/>
    </location>
</feature>
<reference evidence="2" key="1">
    <citation type="submission" date="2020-02" db="EMBL/GenBank/DDBJ databases">
        <authorList>
            <person name="Meier V. D."/>
        </authorList>
    </citation>
    <scope>NUCLEOTIDE SEQUENCE</scope>
    <source>
        <strain evidence="2">AVDCRST_MAG56</strain>
    </source>
</reference>
<feature type="transmembrane region" description="Helical" evidence="1">
    <location>
        <begin position="149"/>
        <end position="167"/>
    </location>
</feature>
<accession>A0A6J4KNM9</accession>
<organism evidence="2">
    <name type="scientific">uncultured Cytophagales bacterium</name>
    <dbReference type="NCBI Taxonomy" id="158755"/>
    <lineage>
        <taxon>Bacteria</taxon>
        <taxon>Pseudomonadati</taxon>
        <taxon>Bacteroidota</taxon>
        <taxon>Sphingobacteriia</taxon>
        <taxon>Sphingobacteriales</taxon>
        <taxon>environmental samples</taxon>
    </lineage>
</organism>
<feature type="transmembrane region" description="Helical" evidence="1">
    <location>
        <begin position="210"/>
        <end position="228"/>
    </location>
</feature>
<proteinExistence type="predicted"/>
<keyword evidence="1" id="KW-0472">Membrane</keyword>
<dbReference type="AlphaFoldDB" id="A0A6J4KNM9"/>
<evidence type="ECO:0000256" key="1">
    <source>
        <dbReference type="SAM" id="Phobius"/>
    </source>
</evidence>
<name>A0A6J4KNM9_9SPHI</name>
<evidence type="ECO:0000313" key="2">
    <source>
        <dbReference type="EMBL" id="CAA9310861.1"/>
    </source>
</evidence>
<evidence type="ECO:0008006" key="3">
    <source>
        <dbReference type="Google" id="ProtNLM"/>
    </source>
</evidence>
<feature type="transmembrane region" description="Helical" evidence="1">
    <location>
        <begin position="94"/>
        <end position="116"/>
    </location>
</feature>